<keyword evidence="20" id="KW-1185">Reference proteome</keyword>
<evidence type="ECO:0000313" key="20">
    <source>
        <dbReference type="Proteomes" id="UP000261420"/>
    </source>
</evidence>
<dbReference type="PROSITE" id="PS50865">
    <property type="entry name" value="ZF_MYND_2"/>
    <property type="match status" value="1"/>
</dbReference>
<keyword evidence="3" id="KW-0963">Cytoplasm</keyword>
<dbReference type="GO" id="GO:0032259">
    <property type="term" value="P:methylation"/>
    <property type="evidence" value="ECO:0007669"/>
    <property type="project" value="UniProtKB-KW"/>
</dbReference>
<dbReference type="GeneID" id="111217163"/>
<evidence type="ECO:0000256" key="16">
    <source>
        <dbReference type="SAM" id="MobiDB-lite"/>
    </source>
</evidence>
<protein>
    <recommendedName>
        <fullName evidence="13">Protein-lysine N-methyltransferase SMYD4</fullName>
    </recommendedName>
    <alternativeName>
        <fullName evidence="14">SET and MYND domain-containing protein 4</fullName>
    </alternativeName>
</protein>
<dbReference type="SUPFAM" id="SSF48452">
    <property type="entry name" value="TPR-like"/>
    <property type="match status" value="1"/>
</dbReference>
<dbReference type="STRING" id="41447.ENSSDUP00000022446"/>
<proteinExistence type="predicted"/>
<evidence type="ECO:0000256" key="7">
    <source>
        <dbReference type="ARBA" id="ARBA00022723"/>
    </source>
</evidence>
<evidence type="ECO:0000256" key="11">
    <source>
        <dbReference type="ARBA" id="ARBA00048985"/>
    </source>
</evidence>
<dbReference type="GO" id="GO:0004407">
    <property type="term" value="F:histone deacetylase activity"/>
    <property type="evidence" value="ECO:0007669"/>
    <property type="project" value="Ensembl"/>
</dbReference>
<keyword evidence="4" id="KW-0489">Methyltransferase</keyword>
<comment type="subcellular location">
    <subcellularLocation>
        <location evidence="2">Cytoplasm</location>
    </subcellularLocation>
    <subcellularLocation>
        <location evidence="1">Nucleus</location>
    </subcellularLocation>
</comment>
<dbReference type="Ensembl" id="ENSSDUT00000022858.1">
    <property type="protein sequence ID" value="ENSSDUP00000022446.1"/>
    <property type="gene ID" value="ENSSDUG00000016343.1"/>
</dbReference>
<dbReference type="Pfam" id="PF01753">
    <property type="entry name" value="zf-MYND"/>
    <property type="match status" value="1"/>
</dbReference>
<sequence>MMDLPCVQWQDHVAQKWTGLAPELKEHFTSLLEIDDVFKCALTLTTQDDLDFLQSISAGHSVQKDTEQAAKCREKGNSNFKTRDYTAAALHYSQGICFAPQSSQQLSLCYANRSAALHHLQRYQECLDDIDKALKNGYPSHLSHKLEDRRTQCLKHLSGGQNGKEDHHNLASKNHKGPDGVKAPSVDCLTCGICPQATVGFSPEKGRHLVAAERIAAGEVILNDRPYSCVLIPGMEEEKGKRGMFGIEHRCCHRCLTDTLCPVPCEGCSYSRYCSTGCQRDAWEEHHCWECALGADLMVMGVMSQLALRVTLKAGLKNIQMAREPIRDEHTKSEPGCLKRESSESYSCRTNQPDPSASYFGDSYLSVFHLLHHLNRHSPALRFLSAVTVATLYLRLSKAGPPPPSWALSGPSGTNGQSPDEEGGNAHWSTELWLLGSAVLRHILQLRCNAQAILMLQDTGATNSPVQSSREIRIATAIFPTLSLLNHSCCPNTSLAFSTGASVDPLGLDVSADFGESVAEHRGSARGVTVTVRAAKGITAGQEILHCYGPQSSRMVTQERQHLLQQQYYFLCQCEACTLTQEETEEGAEGGQQRPGVGGSQRQSGLLCGKCKASVKKSSVDKGTGFICSQSSCGHRISSSEVSHRLREIRVDLEKAVDLMERERPDDALSLLKRAQCQSGLILAETHPVQGELADAMARAYATMGDWKNAASYLERSAIAICSQYGEDSIELGQQLFKLAQLHFNGGARGPALSVIPKVRRLLCLHCGPRCNELQELQAMEECLR</sequence>
<feature type="domain" description="MYND-type" evidence="18">
    <location>
        <begin position="252"/>
        <end position="291"/>
    </location>
</feature>
<name>A0A3B4UV33_SERDU</name>
<evidence type="ECO:0000313" key="19">
    <source>
        <dbReference type="Ensembl" id="ENSSDUP00000022446.1"/>
    </source>
</evidence>
<dbReference type="InterPro" id="IPR011990">
    <property type="entry name" value="TPR-like_helical_dom_sf"/>
</dbReference>
<dbReference type="RefSeq" id="XP_022594631.1">
    <property type="nucleotide sequence ID" value="XM_022738910.1"/>
</dbReference>
<dbReference type="SUPFAM" id="SSF144232">
    <property type="entry name" value="HIT/MYND zinc finger-like"/>
    <property type="match status" value="1"/>
</dbReference>
<evidence type="ECO:0000256" key="14">
    <source>
        <dbReference type="ARBA" id="ARBA00093680"/>
    </source>
</evidence>
<evidence type="ECO:0000256" key="5">
    <source>
        <dbReference type="ARBA" id="ARBA00022679"/>
    </source>
</evidence>
<evidence type="ECO:0000259" key="17">
    <source>
        <dbReference type="PROSITE" id="PS50280"/>
    </source>
</evidence>
<dbReference type="AlphaFoldDB" id="A0A3B4UV33"/>
<dbReference type="InterPro" id="IPR001214">
    <property type="entry name" value="SET_dom"/>
</dbReference>
<keyword evidence="7" id="KW-0479">Metal-binding</keyword>
<keyword evidence="8 15" id="KW-0863">Zinc-finger</keyword>
<evidence type="ECO:0000256" key="1">
    <source>
        <dbReference type="ARBA" id="ARBA00004123"/>
    </source>
</evidence>
<dbReference type="Gene3D" id="2.170.270.10">
    <property type="entry name" value="SET domain"/>
    <property type="match status" value="1"/>
</dbReference>
<dbReference type="GO" id="GO:0042826">
    <property type="term" value="F:histone deacetylase binding"/>
    <property type="evidence" value="ECO:0007669"/>
    <property type="project" value="TreeGrafter"/>
</dbReference>
<evidence type="ECO:0000256" key="3">
    <source>
        <dbReference type="ARBA" id="ARBA00022490"/>
    </source>
</evidence>
<comment type="function">
    <text evidence="12">Protein-lysine N-methyltransferase. Monomethylates PRMT5, modulating its transcriptional activity. May also act as a histone methyltransferase. Plays a critical role in cardiac development. Acts as a key epigenetic regulator of gene expression during cardiac development via its dual activities as a methyltransferase and negative regulator of HDAC1.</text>
</comment>
<organism evidence="19 20">
    <name type="scientific">Seriola dumerili</name>
    <name type="common">Greater amberjack</name>
    <name type="synonym">Caranx dumerili</name>
    <dbReference type="NCBI Taxonomy" id="41447"/>
    <lineage>
        <taxon>Eukaryota</taxon>
        <taxon>Metazoa</taxon>
        <taxon>Chordata</taxon>
        <taxon>Craniata</taxon>
        <taxon>Vertebrata</taxon>
        <taxon>Euteleostomi</taxon>
        <taxon>Actinopterygii</taxon>
        <taxon>Neopterygii</taxon>
        <taxon>Teleostei</taxon>
        <taxon>Neoteleostei</taxon>
        <taxon>Acanthomorphata</taxon>
        <taxon>Carangaria</taxon>
        <taxon>Carangiformes</taxon>
        <taxon>Carangidae</taxon>
        <taxon>Seriola</taxon>
    </lineage>
</organism>
<reference evidence="19" key="1">
    <citation type="submission" date="2025-08" db="UniProtKB">
        <authorList>
            <consortium name="Ensembl"/>
        </authorList>
    </citation>
    <scope>IDENTIFICATION</scope>
</reference>
<dbReference type="GO" id="GO:0001947">
    <property type="term" value="P:heart looping"/>
    <property type="evidence" value="ECO:0007669"/>
    <property type="project" value="Ensembl"/>
</dbReference>
<dbReference type="GO" id="GO:0008270">
    <property type="term" value="F:zinc ion binding"/>
    <property type="evidence" value="ECO:0007669"/>
    <property type="project" value="UniProtKB-KW"/>
</dbReference>
<evidence type="ECO:0000256" key="2">
    <source>
        <dbReference type="ARBA" id="ARBA00004496"/>
    </source>
</evidence>
<dbReference type="GO" id="GO:0005634">
    <property type="term" value="C:nucleus"/>
    <property type="evidence" value="ECO:0007669"/>
    <property type="project" value="UniProtKB-SubCell"/>
</dbReference>
<evidence type="ECO:0000256" key="8">
    <source>
        <dbReference type="ARBA" id="ARBA00022771"/>
    </source>
</evidence>
<accession>A0A3B4UV33</accession>
<evidence type="ECO:0000256" key="9">
    <source>
        <dbReference type="ARBA" id="ARBA00022833"/>
    </source>
</evidence>
<dbReference type="SUPFAM" id="SSF82199">
    <property type="entry name" value="SET domain"/>
    <property type="match status" value="1"/>
</dbReference>
<dbReference type="OMA" id="FDCTCPA"/>
<feature type="domain" description="SET" evidence="17">
    <location>
        <begin position="195"/>
        <end position="549"/>
    </location>
</feature>
<comment type="catalytic activity">
    <reaction evidence="11">
        <text>L-lysyl-[protein] + S-adenosyl-L-methionine = N(6)-methyl-L-lysyl-[protein] + S-adenosyl-L-homocysteine + H(+)</text>
        <dbReference type="Rhea" id="RHEA:51736"/>
        <dbReference type="Rhea" id="RHEA-COMP:9752"/>
        <dbReference type="Rhea" id="RHEA-COMP:13053"/>
        <dbReference type="ChEBI" id="CHEBI:15378"/>
        <dbReference type="ChEBI" id="CHEBI:29969"/>
        <dbReference type="ChEBI" id="CHEBI:57856"/>
        <dbReference type="ChEBI" id="CHEBI:59789"/>
        <dbReference type="ChEBI" id="CHEBI:61929"/>
    </reaction>
</comment>
<dbReference type="GO" id="GO:0005737">
    <property type="term" value="C:cytoplasm"/>
    <property type="evidence" value="ECO:0007669"/>
    <property type="project" value="UniProtKB-SubCell"/>
</dbReference>
<keyword evidence="9" id="KW-0862">Zinc</keyword>
<dbReference type="Pfam" id="PF00856">
    <property type="entry name" value="SET"/>
    <property type="match status" value="1"/>
</dbReference>
<dbReference type="InterPro" id="IPR044421">
    <property type="entry name" value="SMYD4_SET"/>
</dbReference>
<evidence type="ECO:0000256" key="10">
    <source>
        <dbReference type="ARBA" id="ARBA00023242"/>
    </source>
</evidence>
<evidence type="ECO:0000256" key="15">
    <source>
        <dbReference type="PROSITE-ProRule" id="PRU00134"/>
    </source>
</evidence>
<dbReference type="InterPro" id="IPR052097">
    <property type="entry name" value="SET-MYND_domain_protein"/>
</dbReference>
<dbReference type="Proteomes" id="UP000261420">
    <property type="component" value="Unplaced"/>
</dbReference>
<dbReference type="Gene3D" id="1.25.40.10">
    <property type="entry name" value="Tetratricopeptide repeat domain"/>
    <property type="match status" value="2"/>
</dbReference>
<dbReference type="PANTHER" id="PTHR46165:SF2">
    <property type="entry name" value="SET AND MYND DOMAIN-CONTAINING PROTEIN 4"/>
    <property type="match status" value="1"/>
</dbReference>
<keyword evidence="10" id="KW-0539">Nucleus</keyword>
<reference evidence="19" key="2">
    <citation type="submission" date="2025-09" db="UniProtKB">
        <authorList>
            <consortium name="Ensembl"/>
        </authorList>
    </citation>
    <scope>IDENTIFICATION</scope>
</reference>
<dbReference type="InterPro" id="IPR046341">
    <property type="entry name" value="SET_dom_sf"/>
</dbReference>
<evidence type="ECO:0000256" key="13">
    <source>
        <dbReference type="ARBA" id="ARBA00093635"/>
    </source>
</evidence>
<dbReference type="GeneTree" id="ENSGT00730000111079"/>
<keyword evidence="5" id="KW-0808">Transferase</keyword>
<feature type="region of interest" description="Disordered" evidence="16">
    <location>
        <begin position="158"/>
        <end position="179"/>
    </location>
</feature>
<keyword evidence="6" id="KW-0949">S-adenosyl-L-methionine</keyword>
<evidence type="ECO:0000256" key="4">
    <source>
        <dbReference type="ARBA" id="ARBA00022603"/>
    </source>
</evidence>
<dbReference type="PROSITE" id="PS50280">
    <property type="entry name" value="SET"/>
    <property type="match status" value="1"/>
</dbReference>
<evidence type="ECO:0000256" key="6">
    <source>
        <dbReference type="ARBA" id="ARBA00022691"/>
    </source>
</evidence>
<dbReference type="CDD" id="cd10536">
    <property type="entry name" value="SET_SMYD4"/>
    <property type="match status" value="1"/>
</dbReference>
<evidence type="ECO:0000256" key="12">
    <source>
        <dbReference type="ARBA" id="ARBA00093423"/>
    </source>
</evidence>
<feature type="region of interest" description="Disordered" evidence="16">
    <location>
        <begin position="399"/>
        <end position="425"/>
    </location>
</feature>
<dbReference type="PANTHER" id="PTHR46165">
    <property type="entry name" value="SET AND MYND DOMAIN-CONTAINING PROTEIN 4"/>
    <property type="match status" value="1"/>
</dbReference>
<dbReference type="InterPro" id="IPR002893">
    <property type="entry name" value="Znf_MYND"/>
</dbReference>
<evidence type="ECO:0000259" key="18">
    <source>
        <dbReference type="PROSITE" id="PS50865"/>
    </source>
</evidence>
<dbReference type="GO" id="GO:0042800">
    <property type="term" value="F:histone H3K4 methyltransferase activity"/>
    <property type="evidence" value="ECO:0007669"/>
    <property type="project" value="Ensembl"/>
</dbReference>